<sequence>MPDSQKGGWGSGREYFSLPELACPEKQHPEEPMPTRRTLLGALAVLPQAAQAAWPERPIRVIVPFAAGGNTDVMARTVLAAMGETLGRSFVVENRAGGAGSLGADLAARAAPDGYTLLAGSGGSLTANPVLQANLSYDPLRDFAPIGLLARVPNVLILAPRMTQKSWPELLAAAKAAPGSLNIASPAIGTTGHFALELLNHATGAGLVHVPYRGGGSLVADLLAGNFDGAILELSTALPLHQEGKARILAVAAEARVPQMPEVPTFIEGGVPGFTSTSFTALLGPARLPAEIVAALREAAVQALATSAVAQRLVSLGATPATPAETTPAGLTAYLVAELARYRQAALLAGLRPQ</sequence>
<dbReference type="SUPFAM" id="SSF53850">
    <property type="entry name" value="Periplasmic binding protein-like II"/>
    <property type="match status" value="1"/>
</dbReference>
<dbReference type="CDD" id="cd07012">
    <property type="entry name" value="PBP2_Bug_TTT"/>
    <property type="match status" value="1"/>
</dbReference>
<dbReference type="EMBL" id="SMSJ01000039">
    <property type="protein sequence ID" value="TDH60399.1"/>
    <property type="molecule type" value="Genomic_DNA"/>
</dbReference>
<organism evidence="2 3">
    <name type="scientific">Dankookia rubra</name>
    <dbReference type="NCBI Taxonomy" id="1442381"/>
    <lineage>
        <taxon>Bacteria</taxon>
        <taxon>Pseudomonadati</taxon>
        <taxon>Pseudomonadota</taxon>
        <taxon>Alphaproteobacteria</taxon>
        <taxon>Acetobacterales</taxon>
        <taxon>Roseomonadaceae</taxon>
        <taxon>Dankookia</taxon>
    </lineage>
</organism>
<dbReference type="AlphaFoldDB" id="A0A4R5QCS2"/>
<dbReference type="InterPro" id="IPR005064">
    <property type="entry name" value="BUG"/>
</dbReference>
<name>A0A4R5QCS2_9PROT</name>
<dbReference type="OrthoDB" id="8630043at2"/>
<dbReference type="Proteomes" id="UP000295096">
    <property type="component" value="Unassembled WGS sequence"/>
</dbReference>
<dbReference type="PANTHER" id="PTHR42928:SF5">
    <property type="entry name" value="BLR1237 PROTEIN"/>
    <property type="match status" value="1"/>
</dbReference>
<comment type="similarity">
    <text evidence="1">Belongs to the UPF0065 (bug) family.</text>
</comment>
<keyword evidence="3" id="KW-1185">Reference proteome</keyword>
<comment type="caution">
    <text evidence="2">The sequence shown here is derived from an EMBL/GenBank/DDBJ whole genome shotgun (WGS) entry which is preliminary data.</text>
</comment>
<proteinExistence type="inferred from homology"/>
<gene>
    <name evidence="2" type="ORF">E2C06_22525</name>
</gene>
<evidence type="ECO:0000256" key="1">
    <source>
        <dbReference type="ARBA" id="ARBA00006987"/>
    </source>
</evidence>
<dbReference type="InterPro" id="IPR042100">
    <property type="entry name" value="Bug_dom1"/>
</dbReference>
<accession>A0A4R5QCS2</accession>
<dbReference type="Gene3D" id="3.40.190.10">
    <property type="entry name" value="Periplasmic binding protein-like II"/>
    <property type="match status" value="1"/>
</dbReference>
<dbReference type="Gene3D" id="3.40.190.150">
    <property type="entry name" value="Bordetella uptake gene, domain 1"/>
    <property type="match status" value="1"/>
</dbReference>
<evidence type="ECO:0000313" key="3">
    <source>
        <dbReference type="Proteomes" id="UP000295096"/>
    </source>
</evidence>
<dbReference type="PANTHER" id="PTHR42928">
    <property type="entry name" value="TRICARBOXYLATE-BINDING PROTEIN"/>
    <property type="match status" value="1"/>
</dbReference>
<dbReference type="Pfam" id="PF03401">
    <property type="entry name" value="TctC"/>
    <property type="match status" value="1"/>
</dbReference>
<protein>
    <submittedName>
        <fullName evidence="2">Tripartite tricarboxylate transporter substrate binding protein</fullName>
    </submittedName>
</protein>
<evidence type="ECO:0000313" key="2">
    <source>
        <dbReference type="EMBL" id="TDH60399.1"/>
    </source>
</evidence>
<reference evidence="2 3" key="1">
    <citation type="journal article" date="2016" name="J. Microbiol.">
        <title>Dankookia rubra gen. nov., sp. nov., an alphaproteobacterium isolated from sediment of a shallow stream.</title>
        <authorList>
            <person name="Kim W.H."/>
            <person name="Kim D.H."/>
            <person name="Kang K."/>
            <person name="Ahn T.Y."/>
        </authorList>
    </citation>
    <scope>NUCLEOTIDE SEQUENCE [LARGE SCALE GENOMIC DNA]</scope>
    <source>
        <strain evidence="2 3">JCM30602</strain>
    </source>
</reference>